<feature type="domain" description="SIS" evidence="2">
    <location>
        <begin position="102"/>
        <end position="254"/>
    </location>
</feature>
<reference evidence="3 4" key="1">
    <citation type="journal article" date="2018" name="Mol. Ecol.">
        <title>The obligate alkalophilic soda-lake fungus Sodiomyces alkalinus has shifted to a protein diet.</title>
        <authorList>
            <person name="Grum-Grzhimaylo A.A."/>
            <person name="Falkoski D.L."/>
            <person name="van den Heuvel J."/>
            <person name="Valero-Jimenez C.A."/>
            <person name="Min B."/>
            <person name="Choi I.G."/>
            <person name="Lipzen A."/>
            <person name="Daum C.G."/>
            <person name="Aanen D.K."/>
            <person name="Tsang A."/>
            <person name="Henrissat B."/>
            <person name="Bilanenko E.N."/>
            <person name="de Vries R.P."/>
            <person name="van Kan J.A.L."/>
            <person name="Grigoriev I.V."/>
            <person name="Debets A.J.M."/>
        </authorList>
    </citation>
    <scope>NUCLEOTIDE SEQUENCE [LARGE SCALE GENOMIC DNA]</scope>
    <source>
        <strain evidence="3 4">F11</strain>
    </source>
</reference>
<dbReference type="GO" id="GO:1901135">
    <property type="term" value="P:carbohydrate derivative metabolic process"/>
    <property type="evidence" value="ECO:0007669"/>
    <property type="project" value="InterPro"/>
</dbReference>
<dbReference type="RefSeq" id="XP_028469210.1">
    <property type="nucleotide sequence ID" value="XM_028611381.1"/>
</dbReference>
<feature type="compositionally biased region" description="Pro residues" evidence="1">
    <location>
        <begin position="28"/>
        <end position="37"/>
    </location>
</feature>
<dbReference type="Pfam" id="PF01380">
    <property type="entry name" value="SIS"/>
    <property type="match status" value="1"/>
</dbReference>
<keyword evidence="4" id="KW-1185">Reference proteome</keyword>
<dbReference type="CDD" id="cd05014">
    <property type="entry name" value="SIS_Kpsf"/>
    <property type="match status" value="1"/>
</dbReference>
<dbReference type="Proteomes" id="UP000272025">
    <property type="component" value="Unassembled WGS sequence"/>
</dbReference>
<dbReference type="PANTHER" id="PTHR38418:SF2">
    <property type="entry name" value="SUGAR ISOMERASE, KPSF_GUTQ (AFU_ORTHOLOGUE AFUA_6G08860)"/>
    <property type="match status" value="1"/>
</dbReference>
<proteinExistence type="predicted"/>
<dbReference type="PANTHER" id="PTHR38418">
    <property type="entry name" value="SUGAR ISOMERASE, KPSF/GUTQ (AFU_ORTHOLOGUE AFUA_6G08860)"/>
    <property type="match status" value="1"/>
</dbReference>
<accession>A0A3N2Q3Q7</accession>
<evidence type="ECO:0000313" key="4">
    <source>
        <dbReference type="Proteomes" id="UP000272025"/>
    </source>
</evidence>
<gene>
    <name evidence="3" type="ORF">SODALDRAFT_331125</name>
</gene>
<sequence>MGDHRCGEHRPVQTSAVVVLGASRKNTAPPPSPPSPPGDIGDPVASLCLDALDNDLAKEEALKTASRLRMAVHVLDTEAAALRSVTRLYETDPIARDGFHRTVESIARHKDGRGKLVMTGVGKSGHIAKKLAATFNSLSLPTVFLNPTDALHGDIGMVGPDDTLLFITFSGKTPELLGLLPHLNRSSTLVLLTGHSRPRTCDFVKLRPDTILLPAPVHEKETTSFGVAAPTTSTTVALAVGDALAIATAQELHSSVASVFTQNHPGGAIGAAFRQDLEETLRDVAIQWEEIPDVLGPESLAADVLREGFDSATKWVRAGNEVASPSRIRRLCRAGAGENLQKRIGDVEGLMVPRHEMLSICAGTSIRRAVEFVRNARGAAADEEERMICGPESILAVLDRGTIVGVLEVGDLLDRPEGL</sequence>
<keyword evidence="3" id="KW-0413">Isomerase</keyword>
<dbReference type="SUPFAM" id="SSF53697">
    <property type="entry name" value="SIS domain"/>
    <property type="match status" value="1"/>
</dbReference>
<dbReference type="GO" id="GO:0016853">
    <property type="term" value="F:isomerase activity"/>
    <property type="evidence" value="ECO:0007669"/>
    <property type="project" value="UniProtKB-KW"/>
</dbReference>
<evidence type="ECO:0000259" key="2">
    <source>
        <dbReference type="PROSITE" id="PS51464"/>
    </source>
</evidence>
<name>A0A3N2Q3Q7_SODAK</name>
<feature type="region of interest" description="Disordered" evidence="1">
    <location>
        <begin position="22"/>
        <end position="43"/>
    </location>
</feature>
<dbReference type="InterPro" id="IPR035474">
    <property type="entry name" value="SIS_Kpsf"/>
</dbReference>
<protein>
    <submittedName>
        <fullName evidence="3">Arabinose 5-phosphate isomerase</fullName>
    </submittedName>
</protein>
<dbReference type="PROSITE" id="PS51464">
    <property type="entry name" value="SIS"/>
    <property type="match status" value="1"/>
</dbReference>
<organism evidence="3 4">
    <name type="scientific">Sodiomyces alkalinus (strain CBS 110278 / VKM F-3762 / F11)</name>
    <name type="common">Alkaliphilic filamentous fungus</name>
    <dbReference type="NCBI Taxonomy" id="1314773"/>
    <lineage>
        <taxon>Eukaryota</taxon>
        <taxon>Fungi</taxon>
        <taxon>Dikarya</taxon>
        <taxon>Ascomycota</taxon>
        <taxon>Pezizomycotina</taxon>
        <taxon>Sordariomycetes</taxon>
        <taxon>Hypocreomycetidae</taxon>
        <taxon>Glomerellales</taxon>
        <taxon>Plectosphaerellaceae</taxon>
        <taxon>Sodiomyces</taxon>
    </lineage>
</organism>
<dbReference type="GO" id="GO:0097367">
    <property type="term" value="F:carbohydrate derivative binding"/>
    <property type="evidence" value="ECO:0007669"/>
    <property type="project" value="InterPro"/>
</dbReference>
<dbReference type="InterPro" id="IPR001347">
    <property type="entry name" value="SIS_dom"/>
</dbReference>
<dbReference type="InterPro" id="IPR046348">
    <property type="entry name" value="SIS_dom_sf"/>
</dbReference>
<evidence type="ECO:0000313" key="3">
    <source>
        <dbReference type="EMBL" id="ROT41404.1"/>
    </source>
</evidence>
<dbReference type="EMBL" id="ML119052">
    <property type="protein sequence ID" value="ROT41404.1"/>
    <property type="molecule type" value="Genomic_DNA"/>
</dbReference>
<dbReference type="OrthoDB" id="1872003at2759"/>
<dbReference type="STRING" id="1314773.A0A3N2Q3Q7"/>
<dbReference type="AlphaFoldDB" id="A0A3N2Q3Q7"/>
<dbReference type="GeneID" id="39579859"/>
<dbReference type="Gene3D" id="3.40.50.10490">
    <property type="entry name" value="Glucose-6-phosphate isomerase like protein, domain 1"/>
    <property type="match status" value="1"/>
</dbReference>
<evidence type="ECO:0000256" key="1">
    <source>
        <dbReference type="SAM" id="MobiDB-lite"/>
    </source>
</evidence>